<feature type="non-terminal residue" evidence="1">
    <location>
        <position position="325"/>
    </location>
</feature>
<evidence type="ECO:0000313" key="1">
    <source>
        <dbReference type="EMBL" id="KAJ2759368.1"/>
    </source>
</evidence>
<comment type="caution">
    <text evidence="1">The sequence shown here is derived from an EMBL/GenBank/DDBJ whole genome shotgun (WGS) entry which is preliminary data.</text>
</comment>
<organism evidence="1 2">
    <name type="scientific">Coemansia nantahalensis</name>
    <dbReference type="NCBI Taxonomy" id="2789366"/>
    <lineage>
        <taxon>Eukaryota</taxon>
        <taxon>Fungi</taxon>
        <taxon>Fungi incertae sedis</taxon>
        <taxon>Zoopagomycota</taxon>
        <taxon>Kickxellomycotina</taxon>
        <taxon>Kickxellomycetes</taxon>
        <taxon>Kickxellales</taxon>
        <taxon>Kickxellaceae</taxon>
        <taxon>Coemansia</taxon>
    </lineage>
</organism>
<accession>A0ACC1JJB8</accession>
<proteinExistence type="predicted"/>
<sequence length="325" mass="34250">MSAGVSPLVPAADDWDQAFAVPDSCRAGIAQLQEACAQYPARLLTQHTGGKAQAAPAGGRATPKLRPQLLHLRDSPELSARRTASLRNLASLANGPGSRSRAESLESGAVRPAGGLGLRVAADEDAAGSGGGGGDGMDLAADDPAAGPIETTAQFLEWYGRAESQLMAGQDKDAHAFAESLRGRVGQCSDMLECIGKVEQLLGDMEADYGRVRELTEGVKAACAAHRQRRDRLADMAAELGGLLEAYNALGPISQLLNSPGDRVCLDKDFLPALERAEAAMAAIARHPDGRDSELYLMRFAQCRMRALSLIKIYALRVFKSLAAA</sequence>
<keyword evidence="2" id="KW-1185">Reference proteome</keyword>
<name>A0ACC1JJB8_9FUNG</name>
<reference evidence="1" key="1">
    <citation type="submission" date="2022-07" db="EMBL/GenBank/DDBJ databases">
        <title>Phylogenomic reconstructions and comparative analyses of Kickxellomycotina fungi.</title>
        <authorList>
            <person name="Reynolds N.K."/>
            <person name="Stajich J.E."/>
            <person name="Barry K."/>
            <person name="Grigoriev I.V."/>
            <person name="Crous P."/>
            <person name="Smith M.E."/>
        </authorList>
    </citation>
    <scope>NUCLEOTIDE SEQUENCE</scope>
    <source>
        <strain evidence="1">CBS 109366</strain>
    </source>
</reference>
<evidence type="ECO:0000313" key="2">
    <source>
        <dbReference type="Proteomes" id="UP001140234"/>
    </source>
</evidence>
<gene>
    <name evidence="1" type="primary">COG3</name>
    <name evidence="1" type="ORF">IWQ57_006572</name>
</gene>
<protein>
    <submittedName>
        <fullName evidence="1">Golgi transport complex subunit 3</fullName>
    </submittedName>
</protein>
<dbReference type="EMBL" id="JANBUJ010003810">
    <property type="protein sequence ID" value="KAJ2759368.1"/>
    <property type="molecule type" value="Genomic_DNA"/>
</dbReference>
<dbReference type="Proteomes" id="UP001140234">
    <property type="component" value="Unassembled WGS sequence"/>
</dbReference>